<evidence type="ECO:0000313" key="3">
    <source>
        <dbReference type="EMBL" id="GES80784.1"/>
    </source>
</evidence>
<dbReference type="EMBL" id="BLAL01000053">
    <property type="protein sequence ID" value="GES80784.1"/>
    <property type="molecule type" value="Genomic_DNA"/>
</dbReference>
<dbReference type="Pfam" id="PF07707">
    <property type="entry name" value="BACK"/>
    <property type="match status" value="1"/>
</dbReference>
<proteinExistence type="predicted"/>
<protein>
    <submittedName>
        <fullName evidence="3">BTB/POZ protein</fullName>
    </submittedName>
</protein>
<dbReference type="InterPro" id="IPR011705">
    <property type="entry name" value="BACK"/>
</dbReference>
<gene>
    <name evidence="3" type="ORF">RCL2_000804200</name>
</gene>
<dbReference type="InterPro" id="IPR052407">
    <property type="entry name" value="BTB_POZ_domain_cont_9"/>
</dbReference>
<evidence type="ECO:0000256" key="1">
    <source>
        <dbReference type="SAM" id="MobiDB-lite"/>
    </source>
</evidence>
<feature type="region of interest" description="Disordered" evidence="1">
    <location>
        <begin position="281"/>
        <end position="300"/>
    </location>
</feature>
<organism evidence="3 4">
    <name type="scientific">Rhizophagus clarus</name>
    <dbReference type="NCBI Taxonomy" id="94130"/>
    <lineage>
        <taxon>Eukaryota</taxon>
        <taxon>Fungi</taxon>
        <taxon>Fungi incertae sedis</taxon>
        <taxon>Mucoromycota</taxon>
        <taxon>Glomeromycotina</taxon>
        <taxon>Glomeromycetes</taxon>
        <taxon>Glomerales</taxon>
        <taxon>Glomeraceae</taxon>
        <taxon>Rhizophagus</taxon>
    </lineage>
</organism>
<dbReference type="AlphaFoldDB" id="A0A8H3L512"/>
<evidence type="ECO:0000313" key="4">
    <source>
        <dbReference type="Proteomes" id="UP000615446"/>
    </source>
</evidence>
<dbReference type="OrthoDB" id="1022638at2759"/>
<dbReference type="CDD" id="cd18186">
    <property type="entry name" value="BTB_POZ_ZBTB_KLHL-like"/>
    <property type="match status" value="1"/>
</dbReference>
<dbReference type="Gene3D" id="1.25.40.420">
    <property type="match status" value="1"/>
</dbReference>
<dbReference type="Pfam" id="PF00651">
    <property type="entry name" value="BTB"/>
    <property type="match status" value="1"/>
</dbReference>
<dbReference type="GO" id="GO:0005737">
    <property type="term" value="C:cytoplasm"/>
    <property type="evidence" value="ECO:0007669"/>
    <property type="project" value="TreeGrafter"/>
</dbReference>
<dbReference type="InterPro" id="IPR000210">
    <property type="entry name" value="BTB/POZ_dom"/>
</dbReference>
<sequence length="372" mass="43510">MSGDKLLSTLSQNLLEILNDDEYCDITIEVGNDPHVKIFRAHMVILNYRSTYLRRILSINKKKNDGTLVQIKLPNISPEIFQIILKYIYGGKLSLEEYDTLDIVKILVTASELSLHELVTHLQSYLIRNKTNWMEQNFNLIYQTSFENNSFLELQKYCTNLISEDPDKVFESLDFSTISENLLISIIQSDNLQMEEVQIWEHVLKWGLSQNPGISSDHSTYSKDDFNSLKNTLQRCIPFVRFYNLTSKEFSDRVLPYKKVLPKELYMDLLTSFLNLHPNSKLSNKSKPRMTKKHNYEKTTRSTRIPIEINEGELIKPSPQYTQRSMLINEEELIKPSPQYTQRSMLINGEELIKPSTQYTQRSNWIMEDLTT</sequence>
<evidence type="ECO:0000259" key="2">
    <source>
        <dbReference type="PROSITE" id="PS50097"/>
    </source>
</evidence>
<dbReference type="PANTHER" id="PTHR46306:SF1">
    <property type="entry name" value="BTB_POZ DOMAIN-CONTAINING PROTEIN 9"/>
    <property type="match status" value="1"/>
</dbReference>
<dbReference type="PROSITE" id="PS50097">
    <property type="entry name" value="BTB"/>
    <property type="match status" value="1"/>
</dbReference>
<name>A0A8H3L512_9GLOM</name>
<feature type="domain" description="BTB" evidence="2">
    <location>
        <begin position="24"/>
        <end position="97"/>
    </location>
</feature>
<dbReference type="Gene3D" id="3.30.710.10">
    <property type="entry name" value="Potassium Channel Kv1.1, Chain A"/>
    <property type="match status" value="1"/>
</dbReference>
<dbReference type="Proteomes" id="UP000615446">
    <property type="component" value="Unassembled WGS sequence"/>
</dbReference>
<reference evidence="3" key="1">
    <citation type="submission" date="2019-10" db="EMBL/GenBank/DDBJ databases">
        <title>Conservation and host-specific expression of non-tandemly repeated heterogenous ribosome RNA gene in arbuscular mycorrhizal fungi.</title>
        <authorList>
            <person name="Maeda T."/>
            <person name="Kobayashi Y."/>
            <person name="Nakagawa T."/>
            <person name="Ezawa T."/>
            <person name="Yamaguchi K."/>
            <person name="Bino T."/>
            <person name="Nishimoto Y."/>
            <person name="Shigenobu S."/>
            <person name="Kawaguchi M."/>
        </authorList>
    </citation>
    <scope>NUCLEOTIDE SEQUENCE</scope>
    <source>
        <strain evidence="3">HR1</strain>
    </source>
</reference>
<feature type="compositionally biased region" description="Basic residues" evidence="1">
    <location>
        <begin position="284"/>
        <end position="293"/>
    </location>
</feature>
<comment type="caution">
    <text evidence="3">The sequence shown here is derived from an EMBL/GenBank/DDBJ whole genome shotgun (WGS) entry which is preliminary data.</text>
</comment>
<dbReference type="PANTHER" id="PTHR46306">
    <property type="entry name" value="BTB/POZ DOMAIN-CONTAINING PROTEIN 9"/>
    <property type="match status" value="1"/>
</dbReference>
<dbReference type="SUPFAM" id="SSF54695">
    <property type="entry name" value="POZ domain"/>
    <property type="match status" value="1"/>
</dbReference>
<dbReference type="InterPro" id="IPR011333">
    <property type="entry name" value="SKP1/BTB/POZ_sf"/>
</dbReference>
<accession>A0A8H3L512</accession>
<dbReference type="SMART" id="SM00225">
    <property type="entry name" value="BTB"/>
    <property type="match status" value="1"/>
</dbReference>